<comment type="caution">
    <text evidence="1">The sequence shown here is derived from an EMBL/GenBank/DDBJ whole genome shotgun (WGS) entry which is preliminary data.</text>
</comment>
<dbReference type="RefSeq" id="WP_317624785.1">
    <property type="nucleotide sequence ID" value="NZ_JANFFA010000001.1"/>
</dbReference>
<evidence type="ECO:0000313" key="2">
    <source>
        <dbReference type="Proteomes" id="UP001227162"/>
    </source>
</evidence>
<name>A0AAJ1X473_9RHOB</name>
<dbReference type="InterPro" id="IPR026286">
    <property type="entry name" value="MaiA/AMDase"/>
</dbReference>
<dbReference type="EMBL" id="JANFFA010000001">
    <property type="protein sequence ID" value="MDQ2093186.1"/>
    <property type="molecule type" value="Genomic_DNA"/>
</dbReference>
<dbReference type="PANTHER" id="PTHR40267:SF1">
    <property type="entry name" value="BLR3294 PROTEIN"/>
    <property type="match status" value="1"/>
</dbReference>
<dbReference type="Gene3D" id="3.40.50.12500">
    <property type="match status" value="1"/>
</dbReference>
<dbReference type="InterPro" id="IPR053714">
    <property type="entry name" value="Iso_Racemase_Enz_sf"/>
</dbReference>
<organism evidence="1 2">
    <name type="scientific">Rhodalgimonas zhirmunskyi</name>
    <dbReference type="NCBI Taxonomy" id="2964767"/>
    <lineage>
        <taxon>Bacteria</taxon>
        <taxon>Pseudomonadati</taxon>
        <taxon>Pseudomonadota</taxon>
        <taxon>Alphaproteobacteria</taxon>
        <taxon>Rhodobacterales</taxon>
        <taxon>Roseobacteraceae</taxon>
        <taxon>Rhodalgimonas</taxon>
    </lineage>
</organism>
<dbReference type="Proteomes" id="UP001227162">
    <property type="component" value="Unassembled WGS sequence"/>
</dbReference>
<protein>
    <submittedName>
        <fullName evidence="1">Asp/Glu racemase</fullName>
    </submittedName>
</protein>
<dbReference type="PIRSF" id="PIRSF015736">
    <property type="entry name" value="MI"/>
    <property type="match status" value="1"/>
</dbReference>
<dbReference type="PANTHER" id="PTHR40267">
    <property type="entry name" value="BLR3294 PROTEIN"/>
    <property type="match status" value="1"/>
</dbReference>
<evidence type="ECO:0000313" key="1">
    <source>
        <dbReference type="EMBL" id="MDQ2093186.1"/>
    </source>
</evidence>
<keyword evidence="2" id="KW-1185">Reference proteome</keyword>
<reference evidence="1" key="2">
    <citation type="submission" date="2023-04" db="EMBL/GenBank/DDBJ databases">
        <title>'Rhodoalgimonas zhirmunskyi' gen. nov., isolated from a red alga.</title>
        <authorList>
            <person name="Nedashkovskaya O.I."/>
            <person name="Otstavnykh N.Y."/>
            <person name="Bystritskaya E.P."/>
            <person name="Balabanova L.A."/>
            <person name="Isaeva M.P."/>
        </authorList>
    </citation>
    <scope>NUCLEOTIDE SEQUENCE</scope>
    <source>
        <strain evidence="1">10Alg 79</strain>
    </source>
</reference>
<accession>A0AAJ1X473</accession>
<gene>
    <name evidence="1" type="ORF">NOI20_03610</name>
</gene>
<reference evidence="1" key="1">
    <citation type="submission" date="2022-07" db="EMBL/GenBank/DDBJ databases">
        <authorList>
            <person name="Otstavnykh N."/>
            <person name="Isaeva M."/>
            <person name="Bystritskaya E."/>
        </authorList>
    </citation>
    <scope>NUCLEOTIDE SEQUENCE</scope>
    <source>
        <strain evidence="1">10Alg 79</strain>
    </source>
</reference>
<sequence>MGLNYTLDNGYGAARLGLIVLTTDETLENEARGCVAGRAVSLLHARIPAQPHVTPEALATMEGHMEAVAGSLPAGLDVVGYGCTSGATVIGPAQVEALIRRAQPGAAVTNPLSAVIAALDVLGARRIGLLTPYVDSVNAPLVAALGQAGIEVVTRASFEQSDDWSVARIPESDTLRGMETLVETGGCEAIFASCTNLRAFGIVDEAEARLGIPVISSNLALVWHMLRLAGLEAKGWGPGRLFQL</sequence>
<dbReference type="Pfam" id="PF17645">
    <property type="entry name" value="Amdase"/>
    <property type="match status" value="1"/>
</dbReference>
<proteinExistence type="predicted"/>
<dbReference type="AlphaFoldDB" id="A0AAJ1X473"/>